<protein>
    <submittedName>
        <fullName evidence="1">Uncharacterized protein</fullName>
    </submittedName>
</protein>
<proteinExistence type="predicted"/>
<gene>
    <name evidence="1" type="ORF">SDC9_177055</name>
</gene>
<comment type="caution">
    <text evidence="1">The sequence shown here is derived from an EMBL/GenBank/DDBJ whole genome shotgun (WGS) entry which is preliminary data.</text>
</comment>
<evidence type="ECO:0000313" key="1">
    <source>
        <dbReference type="EMBL" id="MPN29602.1"/>
    </source>
</evidence>
<dbReference type="AlphaFoldDB" id="A0A645GUD9"/>
<sequence>MMTCGINVTLSLIKGVSIDISRDKVTIKAINSPMIAIIRASNRFFFILASPLRAATQ</sequence>
<reference evidence="1" key="1">
    <citation type="submission" date="2019-08" db="EMBL/GenBank/DDBJ databases">
        <authorList>
            <person name="Kucharzyk K."/>
            <person name="Murdoch R.W."/>
            <person name="Higgins S."/>
            <person name="Loffler F."/>
        </authorList>
    </citation>
    <scope>NUCLEOTIDE SEQUENCE</scope>
</reference>
<organism evidence="1">
    <name type="scientific">bioreactor metagenome</name>
    <dbReference type="NCBI Taxonomy" id="1076179"/>
    <lineage>
        <taxon>unclassified sequences</taxon>
        <taxon>metagenomes</taxon>
        <taxon>ecological metagenomes</taxon>
    </lineage>
</organism>
<dbReference type="EMBL" id="VSSQ01080373">
    <property type="protein sequence ID" value="MPN29602.1"/>
    <property type="molecule type" value="Genomic_DNA"/>
</dbReference>
<accession>A0A645GUD9</accession>
<name>A0A645GUD9_9ZZZZ</name>